<dbReference type="Proteomes" id="UP000315540">
    <property type="component" value="Unassembled WGS sequence"/>
</dbReference>
<proteinExistence type="predicted"/>
<reference evidence="1 2" key="1">
    <citation type="submission" date="2019-06" db="EMBL/GenBank/DDBJ databases">
        <authorList>
            <person name="Meng X."/>
        </authorList>
    </citation>
    <scope>NUCLEOTIDE SEQUENCE [LARGE SCALE GENOMIC DNA]</scope>
    <source>
        <strain evidence="1 2">M625</strain>
    </source>
</reference>
<evidence type="ECO:0000313" key="1">
    <source>
        <dbReference type="EMBL" id="TPN88840.1"/>
    </source>
</evidence>
<dbReference type="OrthoDB" id="1327497at2"/>
<gene>
    <name evidence="1" type="ORF">FHK87_01100</name>
</gene>
<evidence type="ECO:0000313" key="2">
    <source>
        <dbReference type="Proteomes" id="UP000315540"/>
    </source>
</evidence>
<name>A0A504JR66_9FLAO</name>
<sequence length="241" mass="26748">MEIVKITGQTKLNEERITRPVGALMLTCSQPFASLTNESITAYIERSNGNNHKIFTDIPLKALIALTLNGDVTVQQNDASFEAIIDLNIGHSIPLNGDESLKFSLKGLKAAVEYKINTIDYPSIARNTVRVERNVMNADERSRLINVENSHVCVIEGVDKIDEMNVKYENGRTIKLEKPEIIALSRFLDSEKIIDRSDGSVQPEVEGLVSLSLIGAVELDVYSDGGDPITFYLKTFYNSVQ</sequence>
<accession>A0A504JR66</accession>
<dbReference type="EMBL" id="VFWZ01000001">
    <property type="protein sequence ID" value="TPN88840.1"/>
    <property type="molecule type" value="Genomic_DNA"/>
</dbReference>
<dbReference type="RefSeq" id="WP_140588769.1">
    <property type="nucleotide sequence ID" value="NZ_VFWZ01000001.1"/>
</dbReference>
<protein>
    <submittedName>
        <fullName evidence="1">Uncharacterized protein</fullName>
    </submittedName>
</protein>
<dbReference type="AlphaFoldDB" id="A0A504JR66"/>
<keyword evidence="2" id="KW-1185">Reference proteome</keyword>
<comment type="caution">
    <text evidence="1">The sequence shown here is derived from an EMBL/GenBank/DDBJ whole genome shotgun (WGS) entry which is preliminary data.</text>
</comment>
<organism evidence="1 2">
    <name type="scientific">Aquimarina algicola</name>
    <dbReference type="NCBI Taxonomy" id="2589995"/>
    <lineage>
        <taxon>Bacteria</taxon>
        <taxon>Pseudomonadati</taxon>
        <taxon>Bacteroidota</taxon>
        <taxon>Flavobacteriia</taxon>
        <taxon>Flavobacteriales</taxon>
        <taxon>Flavobacteriaceae</taxon>
        <taxon>Aquimarina</taxon>
    </lineage>
</organism>